<evidence type="ECO:0000313" key="3">
    <source>
        <dbReference type="EMBL" id="CAB4807306.1"/>
    </source>
</evidence>
<name>A0A6J6KW67_9ZZZZ</name>
<dbReference type="AlphaFoldDB" id="A0A6J6KW67"/>
<proteinExistence type="predicted"/>
<dbReference type="EMBL" id="CAEZWM010000046">
    <property type="protein sequence ID" value="CAB4653118.1"/>
    <property type="molecule type" value="Genomic_DNA"/>
</dbReference>
<dbReference type="Gene3D" id="2.40.50.140">
    <property type="entry name" value="Nucleic acid-binding proteins"/>
    <property type="match status" value="1"/>
</dbReference>
<organism evidence="2">
    <name type="scientific">freshwater metagenome</name>
    <dbReference type="NCBI Taxonomy" id="449393"/>
    <lineage>
        <taxon>unclassified sequences</taxon>
        <taxon>metagenomes</taxon>
        <taxon>ecological metagenomes</taxon>
    </lineage>
</organism>
<protein>
    <submittedName>
        <fullName evidence="2">Unannotated protein</fullName>
    </submittedName>
</protein>
<sequence length="101" mass="10935">MPSAMKPELNDSSNSPNAVFHPMPRRRAGEVVEFDEGRGLGAIRVEAGSDDEAEPEHYLFHSTRIADGTRSISVGARVEFSIIAGPEGRWEANAITAIEQA</sequence>
<dbReference type="InterPro" id="IPR012340">
    <property type="entry name" value="NA-bd_OB-fold"/>
</dbReference>
<dbReference type="EMBL" id="CAFAAH010000235">
    <property type="protein sequence ID" value="CAB4807306.1"/>
    <property type="molecule type" value="Genomic_DNA"/>
</dbReference>
<reference evidence="2" key="1">
    <citation type="submission" date="2020-05" db="EMBL/GenBank/DDBJ databases">
        <authorList>
            <person name="Chiriac C."/>
            <person name="Salcher M."/>
            <person name="Ghai R."/>
            <person name="Kavagutti S V."/>
        </authorList>
    </citation>
    <scope>NUCLEOTIDE SEQUENCE</scope>
</reference>
<gene>
    <name evidence="2" type="ORF">UFOPK2242_00526</name>
    <name evidence="3" type="ORF">UFOPK2996_01404</name>
</gene>
<evidence type="ECO:0000313" key="2">
    <source>
        <dbReference type="EMBL" id="CAB4653118.1"/>
    </source>
</evidence>
<dbReference type="SUPFAM" id="SSF50249">
    <property type="entry name" value="Nucleic acid-binding proteins"/>
    <property type="match status" value="1"/>
</dbReference>
<evidence type="ECO:0000256" key="1">
    <source>
        <dbReference type="SAM" id="MobiDB-lite"/>
    </source>
</evidence>
<accession>A0A6J6KW67</accession>
<feature type="region of interest" description="Disordered" evidence="1">
    <location>
        <begin position="1"/>
        <end position="24"/>
    </location>
</feature>